<reference evidence="2" key="1">
    <citation type="journal article" date="2002" name="Science">
        <title>The draft genome of Ciona intestinalis: insights into chordate and vertebrate origins.</title>
        <authorList>
            <person name="Dehal P."/>
            <person name="Satou Y."/>
            <person name="Campbell R.K."/>
            <person name="Chapman J."/>
            <person name="Degnan B."/>
            <person name="De Tomaso A."/>
            <person name="Davidson B."/>
            <person name="Di Gregorio A."/>
            <person name="Gelpke M."/>
            <person name="Goodstein D.M."/>
            <person name="Harafuji N."/>
            <person name="Hastings K.E."/>
            <person name="Ho I."/>
            <person name="Hotta K."/>
            <person name="Huang W."/>
            <person name="Kawashima T."/>
            <person name="Lemaire P."/>
            <person name="Martinez D."/>
            <person name="Meinertzhagen I.A."/>
            <person name="Necula S."/>
            <person name="Nonaka M."/>
            <person name="Putnam N."/>
            <person name="Rash S."/>
            <person name="Saiga H."/>
            <person name="Satake M."/>
            <person name="Terry A."/>
            <person name="Yamada L."/>
            <person name="Wang H.G."/>
            <person name="Awazu S."/>
            <person name="Azumi K."/>
            <person name="Boore J."/>
            <person name="Branno M."/>
            <person name="Chin-Bow S."/>
            <person name="DeSantis R."/>
            <person name="Doyle S."/>
            <person name="Francino P."/>
            <person name="Keys D.N."/>
            <person name="Haga S."/>
            <person name="Hayashi H."/>
            <person name="Hino K."/>
            <person name="Imai K.S."/>
            <person name="Inaba K."/>
            <person name="Kano S."/>
            <person name="Kobayashi K."/>
            <person name="Kobayashi M."/>
            <person name="Lee B.I."/>
            <person name="Makabe K.W."/>
            <person name="Manohar C."/>
            <person name="Matassi G."/>
            <person name="Medina M."/>
            <person name="Mochizuki Y."/>
            <person name="Mount S."/>
            <person name="Morishita T."/>
            <person name="Miura S."/>
            <person name="Nakayama A."/>
            <person name="Nishizaka S."/>
            <person name="Nomoto H."/>
            <person name="Ohta F."/>
            <person name="Oishi K."/>
            <person name="Rigoutsos I."/>
            <person name="Sano M."/>
            <person name="Sasaki A."/>
            <person name="Sasakura Y."/>
            <person name="Shoguchi E."/>
            <person name="Shin-i T."/>
            <person name="Spagnuolo A."/>
            <person name="Stainier D."/>
            <person name="Suzuki M.M."/>
            <person name="Tassy O."/>
            <person name="Takatori N."/>
            <person name="Tokuoka M."/>
            <person name="Yagi K."/>
            <person name="Yoshizaki F."/>
            <person name="Wada S."/>
            <person name="Zhang C."/>
            <person name="Hyatt P.D."/>
            <person name="Larimer F."/>
            <person name="Detter C."/>
            <person name="Doggett N."/>
            <person name="Glavina T."/>
            <person name="Hawkins T."/>
            <person name="Richardson P."/>
            <person name="Lucas S."/>
            <person name="Kohara Y."/>
            <person name="Levine M."/>
            <person name="Satoh N."/>
            <person name="Rokhsar D.S."/>
        </authorList>
    </citation>
    <scope>NUCLEOTIDE SEQUENCE [LARGE SCALE GENOMIC DNA]</scope>
</reference>
<dbReference type="EMBL" id="EAAA01002450">
    <property type="status" value="NOT_ANNOTATED_CDS"/>
    <property type="molecule type" value="Genomic_DNA"/>
</dbReference>
<evidence type="ECO:0000313" key="1">
    <source>
        <dbReference type="Ensembl" id="ENSCINP00000031253.1"/>
    </source>
</evidence>
<dbReference type="Proteomes" id="UP000008144">
    <property type="component" value="Chromosome 7"/>
</dbReference>
<dbReference type="InParanoid" id="H2XNM0"/>
<evidence type="ECO:0000313" key="2">
    <source>
        <dbReference type="Proteomes" id="UP000008144"/>
    </source>
</evidence>
<dbReference type="Ensembl" id="ENSCINT00000035727.1">
    <property type="protein sequence ID" value="ENSCINP00000031253.1"/>
    <property type="gene ID" value="ENSCING00000018052.1"/>
</dbReference>
<dbReference type="HOGENOM" id="CLU_2511985_0_0_1"/>
<name>H2XNM0_CIOIN</name>
<reference evidence="1" key="2">
    <citation type="journal article" date="2008" name="Genome Biol.">
        <title>Improved genome assembly and evidence-based global gene model set for the chordate Ciona intestinalis: new insight into intron and operon populations.</title>
        <authorList>
            <person name="Satou Y."/>
            <person name="Mineta K."/>
            <person name="Ogasawara M."/>
            <person name="Sasakura Y."/>
            <person name="Shoguchi E."/>
            <person name="Ueno K."/>
            <person name="Yamada L."/>
            <person name="Matsumoto J."/>
            <person name="Wasserscheid J."/>
            <person name="Dewar K."/>
            <person name="Wiley G.B."/>
            <person name="Macmil S.L."/>
            <person name="Roe B.A."/>
            <person name="Zeller R.W."/>
            <person name="Hastings K.E."/>
            <person name="Lemaire P."/>
            <person name="Lindquist E."/>
            <person name="Endo T."/>
            <person name="Hotta K."/>
            <person name="Inaba K."/>
        </authorList>
    </citation>
    <scope>NUCLEOTIDE SEQUENCE [LARGE SCALE GENOMIC DNA]</scope>
    <source>
        <strain evidence="1">wild type</strain>
    </source>
</reference>
<dbReference type="AlphaFoldDB" id="H2XNM0"/>
<sequence>MSGSIISLKYNLNVKIVFIAYTDSVANESSFSLQFSLKIEQILDGKVMLVHYAIRSSSINLVFVQIKKHPKPIHCGTYNQKQLLV</sequence>
<accession>H2XNM0</accession>
<keyword evidence="2" id="KW-1185">Reference proteome</keyword>
<reference evidence="1" key="3">
    <citation type="submission" date="2025-08" db="UniProtKB">
        <authorList>
            <consortium name="Ensembl"/>
        </authorList>
    </citation>
    <scope>IDENTIFICATION</scope>
</reference>
<organism evidence="1 2">
    <name type="scientific">Ciona intestinalis</name>
    <name type="common">Transparent sea squirt</name>
    <name type="synonym">Ascidia intestinalis</name>
    <dbReference type="NCBI Taxonomy" id="7719"/>
    <lineage>
        <taxon>Eukaryota</taxon>
        <taxon>Metazoa</taxon>
        <taxon>Chordata</taxon>
        <taxon>Tunicata</taxon>
        <taxon>Ascidiacea</taxon>
        <taxon>Phlebobranchia</taxon>
        <taxon>Cionidae</taxon>
        <taxon>Ciona</taxon>
    </lineage>
</organism>
<protein>
    <submittedName>
        <fullName evidence="1">Uncharacterized protein</fullName>
    </submittedName>
</protein>
<proteinExistence type="predicted"/>
<reference evidence="1" key="4">
    <citation type="submission" date="2025-09" db="UniProtKB">
        <authorList>
            <consortium name="Ensembl"/>
        </authorList>
    </citation>
    <scope>IDENTIFICATION</scope>
</reference>